<dbReference type="RefSeq" id="WP_380250142.1">
    <property type="nucleotide sequence ID" value="NZ_JBHUII010000004.1"/>
</dbReference>
<dbReference type="SUPFAM" id="SSF54909">
    <property type="entry name" value="Dimeric alpha+beta barrel"/>
    <property type="match status" value="1"/>
</dbReference>
<gene>
    <name evidence="1" type="ORF">ACFSKO_07695</name>
</gene>
<dbReference type="GO" id="GO:0004497">
    <property type="term" value="F:monooxygenase activity"/>
    <property type="evidence" value="ECO:0007669"/>
    <property type="project" value="UniProtKB-KW"/>
</dbReference>
<evidence type="ECO:0000313" key="1">
    <source>
        <dbReference type="EMBL" id="MFD2205486.1"/>
    </source>
</evidence>
<dbReference type="EC" id="1.-.-.-" evidence="1"/>
<keyword evidence="1" id="KW-0503">Monooxygenase</keyword>
<keyword evidence="1" id="KW-0560">Oxidoreductase</keyword>
<name>A0ABW5BL40_9PROT</name>
<dbReference type="Proteomes" id="UP001597294">
    <property type="component" value="Unassembled WGS sequence"/>
</dbReference>
<dbReference type="Gene3D" id="3.30.70.100">
    <property type="match status" value="1"/>
</dbReference>
<sequence>MTVRVTLNCPLKQSSIVDLLPFLAENLPNVRAFDGNKRVNIFIDKANNEMLIDEDWSSPEHHQRYMEFISNNGIMEQLAAFLTLPPTIKYFDQVDI</sequence>
<comment type="caution">
    <text evidence="1">The sequence shown here is derived from an EMBL/GenBank/DDBJ whole genome shotgun (WGS) entry which is preliminary data.</text>
</comment>
<accession>A0ABW5BL40</accession>
<dbReference type="EMBL" id="JBHUII010000004">
    <property type="protein sequence ID" value="MFD2205486.1"/>
    <property type="molecule type" value="Genomic_DNA"/>
</dbReference>
<organism evidence="1 2">
    <name type="scientific">Kiloniella antarctica</name>
    <dbReference type="NCBI Taxonomy" id="1550907"/>
    <lineage>
        <taxon>Bacteria</taxon>
        <taxon>Pseudomonadati</taxon>
        <taxon>Pseudomonadota</taxon>
        <taxon>Alphaproteobacteria</taxon>
        <taxon>Rhodospirillales</taxon>
        <taxon>Kiloniellaceae</taxon>
        <taxon>Kiloniella</taxon>
    </lineage>
</organism>
<dbReference type="InterPro" id="IPR011008">
    <property type="entry name" value="Dimeric_a/b-barrel"/>
</dbReference>
<protein>
    <submittedName>
        <fullName evidence="1">Quinol monooxygenase</fullName>
        <ecNumber evidence="1">1.-.-.-</ecNumber>
    </submittedName>
</protein>
<reference evidence="2" key="1">
    <citation type="journal article" date="2019" name="Int. J. Syst. Evol. Microbiol.">
        <title>The Global Catalogue of Microorganisms (GCM) 10K type strain sequencing project: providing services to taxonomists for standard genome sequencing and annotation.</title>
        <authorList>
            <consortium name="The Broad Institute Genomics Platform"/>
            <consortium name="The Broad Institute Genome Sequencing Center for Infectious Disease"/>
            <person name="Wu L."/>
            <person name="Ma J."/>
        </authorList>
    </citation>
    <scope>NUCLEOTIDE SEQUENCE [LARGE SCALE GENOMIC DNA]</scope>
    <source>
        <strain evidence="2">CGMCC 4.7192</strain>
    </source>
</reference>
<evidence type="ECO:0000313" key="2">
    <source>
        <dbReference type="Proteomes" id="UP001597294"/>
    </source>
</evidence>
<keyword evidence="2" id="KW-1185">Reference proteome</keyword>
<proteinExistence type="predicted"/>